<evidence type="ECO:0000313" key="2">
    <source>
        <dbReference type="Proteomes" id="UP000254400"/>
    </source>
</evidence>
<sequence>MTKLICDFLNDIQNKHTYTHEDIISGTLGEGILICSLYEKAELYFKMKSNGIILETNIDELI</sequence>
<evidence type="ECO:0000313" key="1">
    <source>
        <dbReference type="EMBL" id="SUA68434.1"/>
    </source>
</evidence>
<dbReference type="EMBL" id="UGSC01000001">
    <property type="protein sequence ID" value="SUA68434.1"/>
    <property type="molecule type" value="Genomic_DNA"/>
</dbReference>
<reference evidence="1 2" key="1">
    <citation type="submission" date="2018-06" db="EMBL/GenBank/DDBJ databases">
        <authorList>
            <consortium name="Pathogen Informatics"/>
            <person name="Doyle S."/>
        </authorList>
    </citation>
    <scope>NUCLEOTIDE SEQUENCE [LARGE SCALE GENOMIC DNA]</scope>
    <source>
        <strain evidence="1 2">NCTC10343</strain>
    </source>
</reference>
<dbReference type="AlphaFoldDB" id="A0A378XUV4"/>
<dbReference type="Proteomes" id="UP000254400">
    <property type="component" value="Unassembled WGS sequence"/>
</dbReference>
<proteinExistence type="predicted"/>
<organism evidence="1 2">
    <name type="scientific">Paenibacillus polymyxa</name>
    <name type="common">Bacillus polymyxa</name>
    <dbReference type="NCBI Taxonomy" id="1406"/>
    <lineage>
        <taxon>Bacteria</taxon>
        <taxon>Bacillati</taxon>
        <taxon>Bacillota</taxon>
        <taxon>Bacilli</taxon>
        <taxon>Bacillales</taxon>
        <taxon>Paenibacillaceae</taxon>
        <taxon>Paenibacillus</taxon>
    </lineage>
</organism>
<accession>A0A378XUV4</accession>
<name>A0A378XUV4_PAEPO</name>
<protein>
    <submittedName>
        <fullName evidence="1">Uncharacterized protein</fullName>
    </submittedName>
</protein>
<gene>
    <name evidence="1" type="ORF">NCTC10343_01680</name>
</gene>